<sequence>MRNALSWYRFHIDVNNSHTSHNKRNWPCPALSTTVFNHHHHHHLHHHLHLRPSAERLGVCCVKGGGTDCSGCSC</sequence>
<protein>
    <submittedName>
        <fullName evidence="1">Uncharacterized protein</fullName>
    </submittedName>
</protein>
<name>A0A5N5PH89_PANHP</name>
<gene>
    <name evidence="1" type="ORF">PHYPO_G00188200</name>
</gene>
<proteinExistence type="predicted"/>
<comment type="caution">
    <text evidence="1">The sequence shown here is derived from an EMBL/GenBank/DDBJ whole genome shotgun (WGS) entry which is preliminary data.</text>
</comment>
<reference evidence="1 2" key="1">
    <citation type="submission" date="2019-06" db="EMBL/GenBank/DDBJ databases">
        <title>A chromosome-scale genome assembly of the striped catfish, Pangasianodon hypophthalmus.</title>
        <authorList>
            <person name="Wen M."/>
            <person name="Zahm M."/>
            <person name="Roques C."/>
            <person name="Cabau C."/>
            <person name="Klopp C."/>
            <person name="Donnadieu C."/>
            <person name="Jouanno E."/>
            <person name="Avarre J.-C."/>
            <person name="Campet M."/>
            <person name="Ha T.T.T."/>
            <person name="Dugue R."/>
            <person name="Lampietro C."/>
            <person name="Louis A."/>
            <person name="Herpin A."/>
            <person name="Echchiki A."/>
            <person name="Berthelot C."/>
            <person name="Parey E."/>
            <person name="Roest-Crollius H."/>
            <person name="Braasch I."/>
            <person name="Postlethwait J."/>
            <person name="Bobe J."/>
            <person name="Montfort J."/>
            <person name="Bouchez O."/>
            <person name="Begum T."/>
            <person name="Schartl M."/>
            <person name="Guiguen Y."/>
        </authorList>
    </citation>
    <scope>NUCLEOTIDE SEQUENCE [LARGE SCALE GENOMIC DNA]</scope>
    <source>
        <strain evidence="1 2">Indonesia</strain>
        <tissue evidence="1">Blood</tissue>
    </source>
</reference>
<dbReference type="AlphaFoldDB" id="A0A5N5PH89"/>
<accession>A0A5N5PH89</accession>
<evidence type="ECO:0000313" key="2">
    <source>
        <dbReference type="Proteomes" id="UP000327468"/>
    </source>
</evidence>
<keyword evidence="2" id="KW-1185">Reference proteome</keyword>
<organism evidence="1 2">
    <name type="scientific">Pangasianodon hypophthalmus</name>
    <name type="common">Striped catfish</name>
    <name type="synonym">Helicophagus hypophthalmus</name>
    <dbReference type="NCBI Taxonomy" id="310915"/>
    <lineage>
        <taxon>Eukaryota</taxon>
        <taxon>Metazoa</taxon>
        <taxon>Chordata</taxon>
        <taxon>Craniata</taxon>
        <taxon>Vertebrata</taxon>
        <taxon>Euteleostomi</taxon>
        <taxon>Actinopterygii</taxon>
        <taxon>Neopterygii</taxon>
        <taxon>Teleostei</taxon>
        <taxon>Ostariophysi</taxon>
        <taxon>Siluriformes</taxon>
        <taxon>Pangasiidae</taxon>
        <taxon>Pangasianodon</taxon>
    </lineage>
</organism>
<evidence type="ECO:0000313" key="1">
    <source>
        <dbReference type="EMBL" id="KAB5578935.1"/>
    </source>
</evidence>
<dbReference type="Proteomes" id="UP000327468">
    <property type="component" value="Chromosome 4"/>
</dbReference>
<dbReference type="EMBL" id="VFJC01000005">
    <property type="protein sequence ID" value="KAB5578935.1"/>
    <property type="molecule type" value="Genomic_DNA"/>
</dbReference>